<evidence type="ECO:0000313" key="1">
    <source>
        <dbReference type="EMBL" id="KAL2633120.1"/>
    </source>
</evidence>
<comment type="caution">
    <text evidence="1">The sequence shown here is derived from an EMBL/GenBank/DDBJ whole genome shotgun (WGS) entry which is preliminary data.</text>
</comment>
<dbReference type="Proteomes" id="UP001605036">
    <property type="component" value="Unassembled WGS sequence"/>
</dbReference>
<evidence type="ECO:0000313" key="2">
    <source>
        <dbReference type="Proteomes" id="UP001605036"/>
    </source>
</evidence>
<dbReference type="AlphaFoldDB" id="A0ABD1YR52"/>
<dbReference type="EMBL" id="JBHFFA010000003">
    <property type="protein sequence ID" value="KAL2633120.1"/>
    <property type="molecule type" value="Genomic_DNA"/>
</dbReference>
<gene>
    <name evidence="1" type="ORF">R1flu_004599</name>
</gene>
<accession>A0ABD1YR52</accession>
<name>A0ABD1YR52_9MARC</name>
<proteinExistence type="predicted"/>
<keyword evidence="2" id="KW-1185">Reference proteome</keyword>
<protein>
    <submittedName>
        <fullName evidence="1">Uncharacterized protein</fullName>
    </submittedName>
</protein>
<reference evidence="1 2" key="1">
    <citation type="submission" date="2024-09" db="EMBL/GenBank/DDBJ databases">
        <title>Chromosome-scale assembly of Riccia fluitans.</title>
        <authorList>
            <person name="Paukszto L."/>
            <person name="Sawicki J."/>
            <person name="Karawczyk K."/>
            <person name="Piernik-Szablinska J."/>
            <person name="Szczecinska M."/>
            <person name="Mazdziarz M."/>
        </authorList>
    </citation>
    <scope>NUCLEOTIDE SEQUENCE [LARGE SCALE GENOMIC DNA]</scope>
    <source>
        <strain evidence="1">Rf_01</strain>
        <tissue evidence="1">Aerial parts of the thallus</tissue>
    </source>
</reference>
<organism evidence="1 2">
    <name type="scientific">Riccia fluitans</name>
    <dbReference type="NCBI Taxonomy" id="41844"/>
    <lineage>
        <taxon>Eukaryota</taxon>
        <taxon>Viridiplantae</taxon>
        <taxon>Streptophyta</taxon>
        <taxon>Embryophyta</taxon>
        <taxon>Marchantiophyta</taxon>
        <taxon>Marchantiopsida</taxon>
        <taxon>Marchantiidae</taxon>
        <taxon>Marchantiales</taxon>
        <taxon>Ricciaceae</taxon>
        <taxon>Riccia</taxon>
    </lineage>
</organism>
<sequence>MCGFSDRNETQEIINPHRRSTVFMWDDPVNSNGQSVQELKSCYSTPKKSMTQTLIFQIDRFQNSVMISLFPG</sequence>